<dbReference type="Proteomes" id="UP001629249">
    <property type="component" value="Unassembled WGS sequence"/>
</dbReference>
<dbReference type="EMBL" id="JAQQFN010000037">
    <property type="protein sequence ID" value="MFL9888240.1"/>
    <property type="molecule type" value="Genomic_DNA"/>
</dbReference>
<dbReference type="SUPFAM" id="SSF47413">
    <property type="entry name" value="lambda repressor-like DNA-binding domains"/>
    <property type="match status" value="1"/>
</dbReference>
<proteinExistence type="predicted"/>
<dbReference type="PROSITE" id="PS50943">
    <property type="entry name" value="HTH_CROC1"/>
    <property type="match status" value="1"/>
</dbReference>
<reference evidence="2 3" key="1">
    <citation type="journal article" date="2024" name="Chem. Sci.">
        <title>Discovery of megapolipeptins by genome mining of a Burkholderiales bacteria collection.</title>
        <authorList>
            <person name="Paulo B.S."/>
            <person name="Recchia M.J.J."/>
            <person name="Lee S."/>
            <person name="Fergusson C.H."/>
            <person name="Romanowski S.B."/>
            <person name="Hernandez A."/>
            <person name="Krull N."/>
            <person name="Liu D.Y."/>
            <person name="Cavanagh H."/>
            <person name="Bos A."/>
            <person name="Gray C.A."/>
            <person name="Murphy B.T."/>
            <person name="Linington R.G."/>
            <person name="Eustaquio A.S."/>
        </authorList>
    </citation>
    <scope>NUCLEOTIDE SEQUENCE [LARGE SCALE GENOMIC DNA]</scope>
    <source>
        <strain evidence="2 3">RL16-012-BIC-B</strain>
    </source>
</reference>
<keyword evidence="3" id="KW-1185">Reference proteome</keyword>
<organism evidence="2 3">
    <name type="scientific">Paraburkholderia agricolaris</name>
    <dbReference type="NCBI Taxonomy" id="2152888"/>
    <lineage>
        <taxon>Bacteria</taxon>
        <taxon>Pseudomonadati</taxon>
        <taxon>Pseudomonadota</taxon>
        <taxon>Betaproteobacteria</taxon>
        <taxon>Burkholderiales</taxon>
        <taxon>Burkholderiaceae</taxon>
        <taxon>Paraburkholderia</taxon>
    </lineage>
</organism>
<protein>
    <submittedName>
        <fullName evidence="2">HAD domain-containing protein</fullName>
    </submittedName>
</protein>
<accession>A0ABW9A037</accession>
<name>A0ABW9A037_9BURK</name>
<dbReference type="SMART" id="SM00530">
    <property type="entry name" value="HTH_XRE"/>
    <property type="match status" value="1"/>
</dbReference>
<dbReference type="InterPro" id="IPR010982">
    <property type="entry name" value="Lambda_DNA-bd_dom_sf"/>
</dbReference>
<dbReference type="Pfam" id="PF01381">
    <property type="entry name" value="HTH_3"/>
    <property type="match status" value="1"/>
</dbReference>
<feature type="domain" description="HTH cro/C1-type" evidence="1">
    <location>
        <begin position="25"/>
        <end position="78"/>
    </location>
</feature>
<dbReference type="Gene3D" id="1.10.260.40">
    <property type="entry name" value="lambda repressor-like DNA-binding domains"/>
    <property type="match status" value="1"/>
</dbReference>
<dbReference type="CDD" id="cd00093">
    <property type="entry name" value="HTH_XRE"/>
    <property type="match status" value="1"/>
</dbReference>
<dbReference type="Pfam" id="PF18143">
    <property type="entry name" value="HAD_SAK_2"/>
    <property type="match status" value="1"/>
</dbReference>
<dbReference type="InterPro" id="IPR001387">
    <property type="entry name" value="Cro/C1-type_HTH"/>
</dbReference>
<comment type="caution">
    <text evidence="2">The sequence shown here is derived from an EMBL/GenBank/DDBJ whole genome shotgun (WGS) entry which is preliminary data.</text>
</comment>
<dbReference type="RefSeq" id="WP_408334302.1">
    <property type="nucleotide sequence ID" value="NZ_JAQQFH010000043.1"/>
</dbReference>
<evidence type="ECO:0000313" key="2">
    <source>
        <dbReference type="EMBL" id="MFL9888240.1"/>
    </source>
</evidence>
<evidence type="ECO:0000259" key="1">
    <source>
        <dbReference type="PROSITE" id="PS50943"/>
    </source>
</evidence>
<gene>
    <name evidence="2" type="ORF">PQR66_34815</name>
</gene>
<sequence length="290" mass="31802">MHASAQSPDKPSPLASNLRTLGQLVQNRRLACKLNIVDAADSIGVSRSVLTRIENGKSVRTERLFKVLTGLGLAMLVMPKSDAEDALQAVGHSANWYDVATSQSSATRSDTKTSLVLDRTTPTLFVDYDGTLHAGHGLIDEAGQITLDTGRPLFEFVQLLVALLAPYPSVEIVLTTSWLQKLPADKVISYLPAELARRVVGTTQGRKPRFSYLLDGTGRTDIIICYAFGKRLKHWMALDDSVYGVDHFGREPGELAQNFVLLDSMLGISDKGAQQRILEWLVEVHKDSNT</sequence>
<evidence type="ECO:0000313" key="3">
    <source>
        <dbReference type="Proteomes" id="UP001629249"/>
    </source>
</evidence>